<reference evidence="2 3" key="1">
    <citation type="submission" date="2016-10" db="EMBL/GenBank/DDBJ databases">
        <title>Pseudoalteromonas amylolytica sp. nov., isolated from the surface seawater.</title>
        <authorList>
            <person name="Wu Y.-H."/>
            <person name="Cheng H."/>
            <person name="Jin X.-B."/>
            <person name="Wang C.-S."/>
            <person name="Xu X.-W."/>
        </authorList>
    </citation>
    <scope>NUCLEOTIDE SEQUENCE [LARGE SCALE GENOMIC DNA]</scope>
    <source>
        <strain evidence="2 3">JCM 12483</strain>
    </source>
</reference>
<dbReference type="PROSITE" id="PS50943">
    <property type="entry name" value="HTH_CROC1"/>
    <property type="match status" value="1"/>
</dbReference>
<dbReference type="InterPro" id="IPR001387">
    <property type="entry name" value="Cro/C1-type_HTH"/>
</dbReference>
<proteinExistence type="predicted"/>
<dbReference type="Proteomes" id="UP000180253">
    <property type="component" value="Unassembled WGS sequence"/>
</dbReference>
<accession>A0A1S1NCJ2</accession>
<dbReference type="RefSeq" id="WP_070990201.1">
    <property type="nucleotide sequence ID" value="NZ_CBCSHD010000008.1"/>
</dbReference>
<protein>
    <recommendedName>
        <fullName evidence="1">HTH cro/C1-type domain-containing protein</fullName>
    </recommendedName>
</protein>
<dbReference type="STRING" id="327939.BIW53_02270"/>
<dbReference type="OrthoDB" id="5683648at2"/>
<evidence type="ECO:0000313" key="3">
    <source>
        <dbReference type="Proteomes" id="UP000180253"/>
    </source>
</evidence>
<dbReference type="AlphaFoldDB" id="A0A1S1NCJ2"/>
<dbReference type="GO" id="GO:0003677">
    <property type="term" value="F:DNA binding"/>
    <property type="evidence" value="ECO:0007669"/>
    <property type="project" value="InterPro"/>
</dbReference>
<comment type="caution">
    <text evidence="2">The sequence shown here is derived from an EMBL/GenBank/DDBJ whole genome shotgun (WGS) entry which is preliminary data.</text>
</comment>
<organism evidence="2 3">
    <name type="scientific">Pseudoalteromonas byunsanensis</name>
    <dbReference type="NCBI Taxonomy" id="327939"/>
    <lineage>
        <taxon>Bacteria</taxon>
        <taxon>Pseudomonadati</taxon>
        <taxon>Pseudomonadota</taxon>
        <taxon>Gammaproteobacteria</taxon>
        <taxon>Alteromonadales</taxon>
        <taxon>Pseudoalteromonadaceae</taxon>
        <taxon>Pseudoalteromonas</taxon>
    </lineage>
</organism>
<name>A0A1S1NCJ2_9GAMM</name>
<dbReference type="Gene3D" id="1.10.260.40">
    <property type="entry name" value="lambda repressor-like DNA-binding domains"/>
    <property type="match status" value="1"/>
</dbReference>
<dbReference type="InterPro" id="IPR010982">
    <property type="entry name" value="Lambda_DNA-bd_dom_sf"/>
</dbReference>
<gene>
    <name evidence="2" type="ORF">BIW53_02270</name>
</gene>
<feature type="domain" description="HTH cro/C1-type" evidence="1">
    <location>
        <begin position="6"/>
        <end position="59"/>
    </location>
</feature>
<keyword evidence="3" id="KW-1185">Reference proteome</keyword>
<sequence>MKPNEIKQAIAEQGYTLSMIAEVLEVNLSNVSGVVCGHTQSKRVADFIAKIIDKPTEEVFPNVTSYARPKVLRGMARQQGIAQLQQLLAS</sequence>
<evidence type="ECO:0000259" key="1">
    <source>
        <dbReference type="PROSITE" id="PS50943"/>
    </source>
</evidence>
<evidence type="ECO:0000313" key="2">
    <source>
        <dbReference type="EMBL" id="OHU97166.1"/>
    </source>
</evidence>
<dbReference type="EMBL" id="MNAN01000018">
    <property type="protein sequence ID" value="OHU97166.1"/>
    <property type="molecule type" value="Genomic_DNA"/>
</dbReference>